<dbReference type="InterPro" id="IPR011992">
    <property type="entry name" value="EF-hand-dom_pair"/>
</dbReference>
<organism evidence="4 5">
    <name type="scientific">Artemisia annua</name>
    <name type="common">Sweet wormwood</name>
    <dbReference type="NCBI Taxonomy" id="35608"/>
    <lineage>
        <taxon>Eukaryota</taxon>
        <taxon>Viridiplantae</taxon>
        <taxon>Streptophyta</taxon>
        <taxon>Embryophyta</taxon>
        <taxon>Tracheophyta</taxon>
        <taxon>Spermatophyta</taxon>
        <taxon>Magnoliopsida</taxon>
        <taxon>eudicotyledons</taxon>
        <taxon>Gunneridae</taxon>
        <taxon>Pentapetalae</taxon>
        <taxon>asterids</taxon>
        <taxon>campanulids</taxon>
        <taxon>Asterales</taxon>
        <taxon>Asteraceae</taxon>
        <taxon>Asteroideae</taxon>
        <taxon>Anthemideae</taxon>
        <taxon>Artemisiinae</taxon>
        <taxon>Artemisia</taxon>
    </lineage>
</organism>
<feature type="domain" description="EF-hand" evidence="3">
    <location>
        <begin position="60"/>
        <end position="87"/>
    </location>
</feature>
<sequence>MEELSKIAMAHYQASSDDIQQLARDFFCAMDNDGDGKIDQKEFLEFMRDEGCLQMKNPSFFKQLDLDGNGTLDFVEVMTLYYIVKSGRPFCDHCKKFISSTYLTCVGCLEDPIGGSFYLCLDCYMMQKCDHAHNGLSRFLDNYSLLEAMNKSKLTELRSPQARSKPSGTGPVLDKPHSGSNQTWNQSLAMVQVPYRPPPVAAHNHHQWSPYPLTGNPYGPTTPPIHNHTWIQNNYSYHYPPSFPVQLPATSTAVVPQRQQWKVAFGALNAALTIGTLATGSSLCSIL</sequence>
<dbReference type="SMART" id="SM00054">
    <property type="entry name" value="EFh"/>
    <property type="match status" value="2"/>
</dbReference>
<reference evidence="4 5" key="1">
    <citation type="journal article" date="2018" name="Mol. Plant">
        <title>The genome of Artemisia annua provides insight into the evolution of Asteraceae family and artemisinin biosynthesis.</title>
        <authorList>
            <person name="Shen Q."/>
            <person name="Zhang L."/>
            <person name="Liao Z."/>
            <person name="Wang S."/>
            <person name="Yan T."/>
            <person name="Shi P."/>
            <person name="Liu M."/>
            <person name="Fu X."/>
            <person name="Pan Q."/>
            <person name="Wang Y."/>
            <person name="Lv Z."/>
            <person name="Lu X."/>
            <person name="Zhang F."/>
            <person name="Jiang W."/>
            <person name="Ma Y."/>
            <person name="Chen M."/>
            <person name="Hao X."/>
            <person name="Li L."/>
            <person name="Tang Y."/>
            <person name="Lv G."/>
            <person name="Zhou Y."/>
            <person name="Sun X."/>
            <person name="Brodelius P.E."/>
            <person name="Rose J.K.C."/>
            <person name="Tang K."/>
        </authorList>
    </citation>
    <scope>NUCLEOTIDE SEQUENCE [LARGE SCALE GENOMIC DNA]</scope>
    <source>
        <strain evidence="5">cv. Huhao1</strain>
        <tissue evidence="4">Leaf</tissue>
    </source>
</reference>
<dbReference type="GO" id="GO:0005509">
    <property type="term" value="F:calcium ion binding"/>
    <property type="evidence" value="ECO:0007669"/>
    <property type="project" value="InterPro"/>
</dbReference>
<dbReference type="Proteomes" id="UP000245207">
    <property type="component" value="Unassembled WGS sequence"/>
</dbReference>
<evidence type="ECO:0000313" key="4">
    <source>
        <dbReference type="EMBL" id="PWA78376.1"/>
    </source>
</evidence>
<feature type="region of interest" description="Disordered" evidence="2">
    <location>
        <begin position="155"/>
        <end position="180"/>
    </location>
</feature>
<dbReference type="Pfam" id="PF13499">
    <property type="entry name" value="EF-hand_7"/>
    <property type="match status" value="1"/>
</dbReference>
<dbReference type="EMBL" id="PKPP01001997">
    <property type="protein sequence ID" value="PWA78376.1"/>
    <property type="molecule type" value="Genomic_DNA"/>
</dbReference>
<protein>
    <submittedName>
        <fullName evidence="4">Serine/threonine-protein phosphatase</fullName>
    </submittedName>
</protein>
<feature type="domain" description="EF-hand" evidence="3">
    <location>
        <begin position="18"/>
        <end position="53"/>
    </location>
</feature>
<evidence type="ECO:0000259" key="3">
    <source>
        <dbReference type="PROSITE" id="PS50222"/>
    </source>
</evidence>
<proteinExistence type="predicted"/>
<dbReference type="InterPro" id="IPR002048">
    <property type="entry name" value="EF_hand_dom"/>
</dbReference>
<keyword evidence="1" id="KW-0106">Calcium</keyword>
<dbReference type="AlphaFoldDB" id="A0A2U1NXY3"/>
<dbReference type="InterPro" id="IPR018247">
    <property type="entry name" value="EF_Hand_1_Ca_BS"/>
</dbReference>
<dbReference type="PROSITE" id="PS50222">
    <property type="entry name" value="EF_HAND_2"/>
    <property type="match status" value="2"/>
</dbReference>
<gene>
    <name evidence="4" type="ORF">CTI12_AA217100</name>
</gene>
<accession>A0A2U1NXY3</accession>
<keyword evidence="5" id="KW-1185">Reference proteome</keyword>
<name>A0A2U1NXY3_ARTAN</name>
<evidence type="ECO:0000313" key="5">
    <source>
        <dbReference type="Proteomes" id="UP000245207"/>
    </source>
</evidence>
<comment type="caution">
    <text evidence="4">The sequence shown here is derived from an EMBL/GenBank/DDBJ whole genome shotgun (WGS) entry which is preliminary data.</text>
</comment>
<evidence type="ECO:0000256" key="1">
    <source>
        <dbReference type="ARBA" id="ARBA00022837"/>
    </source>
</evidence>
<dbReference type="SUPFAM" id="SSF47473">
    <property type="entry name" value="EF-hand"/>
    <property type="match status" value="1"/>
</dbReference>
<dbReference type="Gene3D" id="1.10.238.10">
    <property type="entry name" value="EF-hand"/>
    <property type="match status" value="1"/>
</dbReference>
<dbReference type="PROSITE" id="PS00018">
    <property type="entry name" value="EF_HAND_1"/>
    <property type="match status" value="2"/>
</dbReference>
<evidence type="ECO:0000256" key="2">
    <source>
        <dbReference type="SAM" id="MobiDB-lite"/>
    </source>
</evidence>
<dbReference type="OrthoDB" id="8785703at2759"/>
<dbReference type="STRING" id="35608.A0A2U1NXY3"/>
<dbReference type="CDD" id="cd00051">
    <property type="entry name" value="EFh"/>
    <property type="match status" value="1"/>
</dbReference>